<dbReference type="Proteomes" id="UP001205919">
    <property type="component" value="Unassembled WGS sequence"/>
</dbReference>
<dbReference type="InterPro" id="IPR006837">
    <property type="entry name" value="Divergent_DAC"/>
</dbReference>
<dbReference type="Pfam" id="PF04748">
    <property type="entry name" value="Polysacc_deac_2"/>
    <property type="match status" value="1"/>
</dbReference>
<proteinExistence type="predicted"/>
<protein>
    <submittedName>
        <fullName evidence="2">Divergent polysaccharide deacetylase family protein</fullName>
    </submittedName>
</protein>
<dbReference type="EMBL" id="JANFYT010000001">
    <property type="protein sequence ID" value="MCQ4812815.1"/>
    <property type="molecule type" value="Genomic_DNA"/>
</dbReference>
<evidence type="ECO:0000313" key="3">
    <source>
        <dbReference type="Proteomes" id="UP001205919"/>
    </source>
</evidence>
<dbReference type="AlphaFoldDB" id="A0AAW5K0Y5"/>
<dbReference type="SUPFAM" id="SSF88713">
    <property type="entry name" value="Glycoside hydrolase/deacetylase"/>
    <property type="match status" value="1"/>
</dbReference>
<evidence type="ECO:0000313" key="2">
    <source>
        <dbReference type="EMBL" id="MCQ4812815.1"/>
    </source>
</evidence>
<dbReference type="GO" id="GO:0005975">
    <property type="term" value="P:carbohydrate metabolic process"/>
    <property type="evidence" value="ECO:0007669"/>
    <property type="project" value="InterPro"/>
</dbReference>
<gene>
    <name evidence="2" type="ORF">NE630_00070</name>
</gene>
<dbReference type="PANTHER" id="PTHR30105">
    <property type="entry name" value="UNCHARACTERIZED YIBQ-RELATED"/>
    <property type="match status" value="1"/>
</dbReference>
<dbReference type="Gene3D" id="3.20.20.370">
    <property type="entry name" value="Glycoside hydrolase/deacetylase"/>
    <property type="match status" value="1"/>
</dbReference>
<accession>A0AAW5K0Y5</accession>
<feature type="compositionally biased region" description="Basic and acidic residues" evidence="1">
    <location>
        <begin position="56"/>
        <end position="66"/>
    </location>
</feature>
<reference evidence="2 3" key="1">
    <citation type="submission" date="2022-06" db="EMBL/GenBank/DDBJ databases">
        <title>Isolation of gut microbiota from human fecal samples.</title>
        <authorList>
            <person name="Pamer E.G."/>
            <person name="Barat B."/>
            <person name="Waligurski E."/>
            <person name="Medina S."/>
            <person name="Paddock L."/>
            <person name="Mostad J."/>
        </authorList>
    </citation>
    <scope>NUCLEOTIDE SEQUENCE [LARGE SCALE GENOMIC DNA]</scope>
    <source>
        <strain evidence="2 3">DFI.9.90</strain>
    </source>
</reference>
<comment type="caution">
    <text evidence="2">The sequence shown here is derived from an EMBL/GenBank/DDBJ whole genome shotgun (WGS) entry which is preliminary data.</text>
</comment>
<organism evidence="2 3">
    <name type="scientific">Cloacibacillus evryensis</name>
    <dbReference type="NCBI Taxonomy" id="508460"/>
    <lineage>
        <taxon>Bacteria</taxon>
        <taxon>Thermotogati</taxon>
        <taxon>Synergistota</taxon>
        <taxon>Synergistia</taxon>
        <taxon>Synergistales</taxon>
        <taxon>Synergistaceae</taxon>
        <taxon>Cloacibacillus</taxon>
    </lineage>
</organism>
<name>A0AAW5K0Y5_9BACT</name>
<sequence length="332" mass="35692">MGRHYKKERSAGSRIIRLTLLLLLAAALIYAAVGRRESPVTPPPDQATIAASPDAGIKESSKDKDLPASVDIGDGSHGAIKKDDPKLPPPVSELPSEEKYNGPVPLLALIVDDGGGQMEYARRVAALDLPLTWAIIPYQRNSKETLELAASRSIPCLLHLPMQAEVDKDGSQYIIGKGMSAAAVRQKTAAALDSLPGVIGLNNHRGSLATADAKLMEPVMAELRERGLLFVDSRTSGKSVAYQTAAAAGVPALLNRGFLDNTADKNAIAARFREIVKSAQKRGALVVICHFRPSTVMFLEELNKNRKDLPVKLVTVPEMLKLMKEGPREGDI</sequence>
<feature type="region of interest" description="Disordered" evidence="1">
    <location>
        <begin position="37"/>
        <end position="98"/>
    </location>
</feature>
<dbReference type="InterPro" id="IPR011330">
    <property type="entry name" value="Glyco_hydro/deAcase_b/a-brl"/>
</dbReference>
<dbReference type="RefSeq" id="WP_008711883.1">
    <property type="nucleotide sequence ID" value="NZ_CABKQM010000008.1"/>
</dbReference>
<dbReference type="PANTHER" id="PTHR30105:SF2">
    <property type="entry name" value="DIVERGENT POLYSACCHARIDE DEACETYLASE SUPERFAMILY"/>
    <property type="match status" value="1"/>
</dbReference>
<keyword evidence="3" id="KW-1185">Reference proteome</keyword>
<dbReference type="CDD" id="cd10936">
    <property type="entry name" value="CE4_DAC2"/>
    <property type="match status" value="1"/>
</dbReference>
<evidence type="ECO:0000256" key="1">
    <source>
        <dbReference type="SAM" id="MobiDB-lite"/>
    </source>
</evidence>